<protein>
    <submittedName>
        <fullName evidence="1">Uncharacterized protein</fullName>
    </submittedName>
</protein>
<name>C9LYS5_SELS3</name>
<dbReference type="EMBL" id="ACKP02000055">
    <property type="protein sequence ID" value="EEX76025.1"/>
    <property type="molecule type" value="Genomic_DNA"/>
</dbReference>
<proteinExistence type="predicted"/>
<accession>C9LYS5</accession>
<evidence type="ECO:0000313" key="1">
    <source>
        <dbReference type="EMBL" id="EEX76025.1"/>
    </source>
</evidence>
<gene>
    <name evidence="1" type="ORF">SELSPUOL_02636</name>
</gene>
<sequence length="67" mass="7807">MRREKSPSAVLRAASAAKNRIARKNFSCRTQMIRKFLSFHLRANDSTKNIFSYRTKKYHGTQAAKFI</sequence>
<evidence type="ECO:0000313" key="2">
    <source>
        <dbReference type="Proteomes" id="UP000003505"/>
    </source>
</evidence>
<dbReference type="AlphaFoldDB" id="C9LYS5"/>
<reference evidence="1 2" key="1">
    <citation type="submission" date="2009-09" db="EMBL/GenBank/DDBJ databases">
        <authorList>
            <person name="Weinstock G."/>
            <person name="Sodergren E."/>
            <person name="Clifton S."/>
            <person name="Fulton L."/>
            <person name="Fulton B."/>
            <person name="Courtney L."/>
            <person name="Fronick C."/>
            <person name="Harrison M."/>
            <person name="Strong C."/>
            <person name="Farmer C."/>
            <person name="Delahaunty K."/>
            <person name="Markovic C."/>
            <person name="Hall O."/>
            <person name="Minx P."/>
            <person name="Tomlinson C."/>
            <person name="Mitreva M."/>
            <person name="Nelson J."/>
            <person name="Hou S."/>
            <person name="Wollam A."/>
            <person name="Pepin K.H."/>
            <person name="Johnson M."/>
            <person name="Bhonagiri V."/>
            <person name="Nash W.E."/>
            <person name="Warren W."/>
            <person name="Chinwalla A."/>
            <person name="Mardis E.R."/>
            <person name="Wilson R.K."/>
        </authorList>
    </citation>
    <scope>NUCLEOTIDE SEQUENCE [LARGE SCALE GENOMIC DNA]</scope>
    <source>
        <strain evidence="2">ATCC 35185 / DSM 20758 / VPI D19B-28</strain>
    </source>
</reference>
<comment type="caution">
    <text evidence="1">The sequence shown here is derived from an EMBL/GenBank/DDBJ whole genome shotgun (WGS) entry which is preliminary data.</text>
</comment>
<organism evidence="1 2">
    <name type="scientific">Selenomonas sputigena (strain ATCC 35185 / DSM 20758 / CCUG 44933 / VPI D19B-28)</name>
    <dbReference type="NCBI Taxonomy" id="546271"/>
    <lineage>
        <taxon>Bacteria</taxon>
        <taxon>Bacillati</taxon>
        <taxon>Bacillota</taxon>
        <taxon>Negativicutes</taxon>
        <taxon>Selenomonadales</taxon>
        <taxon>Selenomonadaceae</taxon>
        <taxon>Selenomonas</taxon>
    </lineage>
</organism>
<dbReference type="Proteomes" id="UP000003505">
    <property type="component" value="Unassembled WGS sequence"/>
</dbReference>